<protein>
    <submittedName>
        <fullName evidence="1">Uncharacterized protein</fullName>
    </submittedName>
</protein>
<comment type="caution">
    <text evidence="1">The sequence shown here is derived from an EMBL/GenBank/DDBJ whole genome shotgun (WGS) entry which is preliminary data.</text>
</comment>
<sequence length="157" mass="15381">MASDINLSSSLANNMADEITALVDGGGGANGKIQFRYGSQPAGPDVAATGAEIATLNFAAASFSTSGSGGGNAIGQIQAGNVALHDFTADTGIAGASTACSWARIYDGDDIDVGIIDLSVATSGADINFSGLDNTIFAAGATLDITSLSVTVEDGVA</sequence>
<proteinExistence type="predicted"/>
<reference evidence="1" key="1">
    <citation type="journal article" date="2015" name="Nature">
        <title>Complex archaea that bridge the gap between prokaryotes and eukaryotes.</title>
        <authorList>
            <person name="Spang A."/>
            <person name="Saw J.H."/>
            <person name="Jorgensen S.L."/>
            <person name="Zaremba-Niedzwiedzka K."/>
            <person name="Martijn J."/>
            <person name="Lind A.E."/>
            <person name="van Eijk R."/>
            <person name="Schleper C."/>
            <person name="Guy L."/>
            <person name="Ettema T.J."/>
        </authorList>
    </citation>
    <scope>NUCLEOTIDE SEQUENCE</scope>
</reference>
<accession>A0A0F9T3S2</accession>
<dbReference type="AlphaFoldDB" id="A0A0F9T3S2"/>
<evidence type="ECO:0000313" key="1">
    <source>
        <dbReference type="EMBL" id="KKN36168.1"/>
    </source>
</evidence>
<name>A0A0F9T3S2_9ZZZZ</name>
<gene>
    <name evidence="1" type="ORF">LCGC14_0776510</name>
</gene>
<dbReference type="EMBL" id="LAZR01001985">
    <property type="protein sequence ID" value="KKN36168.1"/>
    <property type="molecule type" value="Genomic_DNA"/>
</dbReference>
<organism evidence="1">
    <name type="scientific">marine sediment metagenome</name>
    <dbReference type="NCBI Taxonomy" id="412755"/>
    <lineage>
        <taxon>unclassified sequences</taxon>
        <taxon>metagenomes</taxon>
        <taxon>ecological metagenomes</taxon>
    </lineage>
</organism>